<dbReference type="Pfam" id="PF00195">
    <property type="entry name" value="Chal_sti_synt_N"/>
    <property type="match status" value="1"/>
</dbReference>
<feature type="domain" description="Chalcone/stilbene synthase N-terminal" evidence="4">
    <location>
        <begin position="13"/>
        <end position="230"/>
    </location>
</feature>
<gene>
    <name evidence="6" type="ORF">EJB05_27075</name>
</gene>
<dbReference type="EMBL" id="RWGY01000013">
    <property type="protein sequence ID" value="TVU24626.1"/>
    <property type="molecule type" value="Genomic_DNA"/>
</dbReference>
<dbReference type="Gene3D" id="3.40.47.10">
    <property type="match status" value="2"/>
</dbReference>
<dbReference type="CDD" id="cd00831">
    <property type="entry name" value="CHS_like"/>
    <property type="match status" value="1"/>
</dbReference>
<evidence type="ECO:0000256" key="3">
    <source>
        <dbReference type="RuleBase" id="RU003633"/>
    </source>
</evidence>
<dbReference type="InterPro" id="IPR001099">
    <property type="entry name" value="Chalcone/stilbene_synt_N"/>
</dbReference>
<dbReference type="InterPro" id="IPR011141">
    <property type="entry name" value="Polyketide_synthase_type-III"/>
</dbReference>
<evidence type="ECO:0000256" key="1">
    <source>
        <dbReference type="ARBA" id="ARBA00005531"/>
    </source>
</evidence>
<keyword evidence="3" id="KW-0808">Transferase</keyword>
<feature type="active site" description="Acyl-thioester intermediate" evidence="2">
    <location>
        <position position="171"/>
    </location>
</feature>
<evidence type="ECO:0000259" key="5">
    <source>
        <dbReference type="Pfam" id="PF02797"/>
    </source>
</evidence>
<dbReference type="PANTHER" id="PTHR11877">
    <property type="entry name" value="HYDROXYMETHYLGLUTARYL-COA SYNTHASE"/>
    <property type="match status" value="1"/>
</dbReference>
<evidence type="ECO:0000256" key="2">
    <source>
        <dbReference type="PIRSR" id="PIRSR000451-1"/>
    </source>
</evidence>
<dbReference type="GO" id="GO:0030639">
    <property type="term" value="P:polyketide biosynthetic process"/>
    <property type="evidence" value="ECO:0007669"/>
    <property type="project" value="TreeGrafter"/>
</dbReference>
<reference evidence="6 7" key="1">
    <citation type="journal article" date="2019" name="Sci. Rep.">
        <title>A high-quality genome of Eragrostis curvula grass provides insights into Poaceae evolution and supports new strategies to enhance forage quality.</title>
        <authorList>
            <person name="Carballo J."/>
            <person name="Santos B.A.C.M."/>
            <person name="Zappacosta D."/>
            <person name="Garbus I."/>
            <person name="Selva J.P."/>
            <person name="Gallo C.A."/>
            <person name="Diaz A."/>
            <person name="Albertini E."/>
            <person name="Caccamo M."/>
            <person name="Echenique V."/>
        </authorList>
    </citation>
    <scope>NUCLEOTIDE SEQUENCE [LARGE SCALE GENOMIC DNA]</scope>
    <source>
        <strain evidence="7">cv. Victoria</strain>
        <tissue evidence="6">Leaf</tissue>
    </source>
</reference>
<dbReference type="AlphaFoldDB" id="A0A5J9UM31"/>
<evidence type="ECO:0000313" key="6">
    <source>
        <dbReference type="EMBL" id="TVU24626.1"/>
    </source>
</evidence>
<feature type="non-terminal residue" evidence="6">
    <location>
        <position position="1"/>
    </location>
</feature>
<evidence type="ECO:0000313" key="7">
    <source>
        <dbReference type="Proteomes" id="UP000324897"/>
    </source>
</evidence>
<dbReference type="PIRSF" id="PIRSF000451">
    <property type="entry name" value="PKS_III"/>
    <property type="match status" value="1"/>
</dbReference>
<dbReference type="InterPro" id="IPR012328">
    <property type="entry name" value="Chalcone/stilbene_synt_C"/>
</dbReference>
<comment type="caution">
    <text evidence="6">The sequence shown here is derived from an EMBL/GenBank/DDBJ whole genome shotgun (WGS) entry which is preliminary data.</text>
</comment>
<keyword evidence="7" id="KW-1185">Reference proteome</keyword>
<evidence type="ECO:0008006" key="8">
    <source>
        <dbReference type="Google" id="ProtNLM"/>
    </source>
</evidence>
<dbReference type="PANTHER" id="PTHR11877:SF47">
    <property type="entry name" value="OS11G0529900 PROTEIN"/>
    <property type="match status" value="1"/>
</dbReference>
<proteinExistence type="inferred from homology"/>
<name>A0A5J9UM31_9POAL</name>
<feature type="domain" description="Chalcone/stilbene synthase C-terminal" evidence="5">
    <location>
        <begin position="252"/>
        <end position="390"/>
    </location>
</feature>
<dbReference type="Pfam" id="PF02797">
    <property type="entry name" value="Chal_sti_synt_C"/>
    <property type="match status" value="1"/>
</dbReference>
<comment type="similarity">
    <text evidence="1 3">Belongs to the thiolase-like superfamily. Chalcone/stilbene synthases family.</text>
</comment>
<accession>A0A5J9UM31</accession>
<dbReference type="Gramene" id="TVU24626">
    <property type="protein sequence ID" value="TVU24626"/>
    <property type="gene ID" value="EJB05_27075"/>
</dbReference>
<evidence type="ECO:0000259" key="4">
    <source>
        <dbReference type="Pfam" id="PF00195"/>
    </source>
</evidence>
<dbReference type="FunFam" id="3.40.47.10:FF:000025">
    <property type="entry name" value="Chalcone synthase 2"/>
    <property type="match status" value="1"/>
</dbReference>
<dbReference type="SUPFAM" id="SSF53901">
    <property type="entry name" value="Thiolase-like"/>
    <property type="match status" value="2"/>
</dbReference>
<organism evidence="6 7">
    <name type="scientific">Eragrostis curvula</name>
    <name type="common">weeping love grass</name>
    <dbReference type="NCBI Taxonomy" id="38414"/>
    <lineage>
        <taxon>Eukaryota</taxon>
        <taxon>Viridiplantae</taxon>
        <taxon>Streptophyta</taxon>
        <taxon>Embryophyta</taxon>
        <taxon>Tracheophyta</taxon>
        <taxon>Spermatophyta</taxon>
        <taxon>Magnoliopsida</taxon>
        <taxon>Liliopsida</taxon>
        <taxon>Poales</taxon>
        <taxon>Poaceae</taxon>
        <taxon>PACMAD clade</taxon>
        <taxon>Chloridoideae</taxon>
        <taxon>Eragrostideae</taxon>
        <taxon>Eragrostidinae</taxon>
        <taxon>Eragrostis</taxon>
    </lineage>
</organism>
<keyword evidence="3" id="KW-0012">Acyltransferase</keyword>
<dbReference type="InterPro" id="IPR016039">
    <property type="entry name" value="Thiolase-like"/>
</dbReference>
<dbReference type="GO" id="GO:0016747">
    <property type="term" value="F:acyltransferase activity, transferring groups other than amino-acyl groups"/>
    <property type="evidence" value="ECO:0007669"/>
    <property type="project" value="InterPro"/>
</dbReference>
<dbReference type="Proteomes" id="UP000324897">
    <property type="component" value="Chromosome 2"/>
</dbReference>
<dbReference type="OrthoDB" id="329835at2759"/>
<sequence>MSATGIPATVLAETWRAQRADGTAGVLAIGTTNPANYVRQDEFADWYFRVTNSQHLTELQAKTKRICEKSGIEKRYFHHIEEAIADHPEILDRAVPSLGSRLRLAADAVPELAAAAARKAIAEWGRPATDITHLVLSTSSGAGSPGADLRLAALLGLDPSVQRTTLYLHGCSAGAAALRVAKDVAENNCGARVLVACADVFLAAFRAPEDKAADLGALVARTLWGDGAVADDDTAAATSPRAAGVESPIFHMVSASQATVPGTERAVGVEHGESGLDVNICRGLSALAPLGLAGGGDDGWNGLFWAAHPGGRAILDSYEAALGLKPGKLASSRHVLREHGNMLGATIFFVLDDIRRRGGGGEEEEGGDCEWGVLLGLGPGVTIEIMVLRAAASRD</sequence>
<protein>
    <recommendedName>
        <fullName evidence="8">Chalcone/stilbene synthase N-terminal domain-containing protein</fullName>
    </recommendedName>
</protein>